<feature type="compositionally biased region" description="Acidic residues" evidence="1">
    <location>
        <begin position="196"/>
        <end position="214"/>
    </location>
</feature>
<feature type="compositionally biased region" description="Basic and acidic residues" evidence="1">
    <location>
        <begin position="97"/>
        <end position="114"/>
    </location>
</feature>
<dbReference type="EMBL" id="PVEM01000004">
    <property type="protein sequence ID" value="PTD08657.1"/>
    <property type="molecule type" value="Genomic_DNA"/>
</dbReference>
<name>A0A2T4GYN0_FUSCU</name>
<feature type="compositionally biased region" description="Basic and acidic residues" evidence="1">
    <location>
        <begin position="124"/>
        <end position="145"/>
    </location>
</feature>
<dbReference type="PANTHER" id="PTHR40630:SF1">
    <property type="entry name" value="DNA-BINDING PROTEIN"/>
    <property type="match status" value="1"/>
</dbReference>
<evidence type="ECO:0000313" key="4">
    <source>
        <dbReference type="EMBL" id="QPC62596.1"/>
    </source>
</evidence>
<feature type="region of interest" description="Disordered" evidence="1">
    <location>
        <begin position="91"/>
        <end position="322"/>
    </location>
</feature>
<sequence length="322" mass="36090">MKGNDEVIQEFNEVVNMTASELEKWLKSDDSNSAGWPKEDENGESVGHDSGRKIVEILKENPKKEPSKYTDEQIQHMRKVVSYCRDLIITRNSNRHLAQETKSNNDKSPEEVKKTKSYASLKNWGHDFLKAQGKENGSNKKQEEKKEEEEADDDAEEEQDGDDEKQTGEKRRATRSQAGSNKKRETRKGESTKSNDEDEEEEEDDAEEEGDDADEKPQKKQSNGKKSNGASKKSEEAEDDEKDDEEGGDDSGAKNGPKKGETVSWNWGEGQPKGKVLDVKAEETSITTKNGNTVSRKGDEEDPAVVLDTGKNKAIKKAHELN</sequence>
<proteinExistence type="predicted"/>
<organism evidence="3 5">
    <name type="scientific">Fusarium culmorum</name>
    <dbReference type="NCBI Taxonomy" id="5516"/>
    <lineage>
        <taxon>Eukaryota</taxon>
        <taxon>Fungi</taxon>
        <taxon>Dikarya</taxon>
        <taxon>Ascomycota</taxon>
        <taxon>Pezizomycotina</taxon>
        <taxon>Sordariomycetes</taxon>
        <taxon>Hypocreomycetidae</taxon>
        <taxon>Hypocreales</taxon>
        <taxon>Nectriaceae</taxon>
        <taxon>Fusarium</taxon>
    </lineage>
</organism>
<gene>
    <name evidence="3" type="ORF">FCULG_00010896</name>
    <name evidence="4" type="ORF">HYE67_004827</name>
</gene>
<feature type="compositionally biased region" description="Acidic residues" evidence="1">
    <location>
        <begin position="146"/>
        <end position="163"/>
    </location>
</feature>
<dbReference type="PANTHER" id="PTHR40630">
    <property type="entry name" value="POSSIBLE DNA-BINDING PROTEIN"/>
    <property type="match status" value="1"/>
</dbReference>
<dbReference type="Proteomes" id="UP000663297">
    <property type="component" value="Chromosome 2"/>
</dbReference>
<dbReference type="OrthoDB" id="2131339at2759"/>
<protein>
    <recommendedName>
        <fullName evidence="2">Hypervirulence associated protein TUDOR domain-containing protein</fullName>
    </recommendedName>
</protein>
<dbReference type="InterPro" id="IPR021487">
    <property type="entry name" value="DUF3140"/>
</dbReference>
<evidence type="ECO:0000313" key="3">
    <source>
        <dbReference type="EMBL" id="PTD08657.1"/>
    </source>
</evidence>
<feature type="compositionally biased region" description="Low complexity" evidence="1">
    <location>
        <begin position="220"/>
        <end position="231"/>
    </location>
</feature>
<feature type="region of interest" description="Disordered" evidence="1">
    <location>
        <begin position="26"/>
        <end position="51"/>
    </location>
</feature>
<dbReference type="OMA" id="ETVSWNW"/>
<keyword evidence="5" id="KW-1185">Reference proteome</keyword>
<dbReference type="AlphaFoldDB" id="A0A2T4GYN0"/>
<feature type="compositionally biased region" description="Polar residues" evidence="1">
    <location>
        <begin position="284"/>
        <end position="295"/>
    </location>
</feature>
<reference evidence="4" key="2">
    <citation type="submission" date="2020-11" db="EMBL/GenBank/DDBJ databases">
        <title>The chromosome-scale genome resource for two endophytic Fusarium species: F. culmorum and F. pseudograminearum.</title>
        <authorList>
            <person name="Yuan Z."/>
        </authorList>
    </citation>
    <scope>NUCLEOTIDE SEQUENCE</scope>
    <source>
        <strain evidence="4">Class2-1B</strain>
    </source>
</reference>
<feature type="domain" description="Hypervirulence associated protein TUDOR" evidence="2">
    <location>
        <begin position="260"/>
        <end position="321"/>
    </location>
</feature>
<dbReference type="EMBL" id="CP064748">
    <property type="protein sequence ID" value="QPC62596.1"/>
    <property type="molecule type" value="Genomic_DNA"/>
</dbReference>
<dbReference type="Pfam" id="PF11338">
    <property type="entry name" value="DUF3140"/>
    <property type="match status" value="1"/>
</dbReference>
<dbReference type="Proteomes" id="UP000241587">
    <property type="component" value="Unassembled WGS sequence"/>
</dbReference>
<evidence type="ECO:0000313" key="5">
    <source>
        <dbReference type="Proteomes" id="UP000241587"/>
    </source>
</evidence>
<reference evidence="3 5" key="1">
    <citation type="submission" date="2018-02" db="EMBL/GenBank/DDBJ databases">
        <title>Fusarium culmorum secondary metabolites in fungal-bacterial-plant interactions.</title>
        <authorList>
            <person name="Schmidt R."/>
        </authorList>
    </citation>
    <scope>NUCLEOTIDE SEQUENCE [LARGE SCALE GENOMIC DNA]</scope>
    <source>
        <strain evidence="3 5">PV</strain>
    </source>
</reference>
<dbReference type="InterPro" id="IPR021331">
    <property type="entry name" value="Hva1_TUDOR"/>
</dbReference>
<accession>A0A2T4GYN0</accession>
<dbReference type="Pfam" id="PF11160">
    <property type="entry name" value="Hva1_TUDOR"/>
    <property type="match status" value="1"/>
</dbReference>
<evidence type="ECO:0000256" key="1">
    <source>
        <dbReference type="SAM" id="MobiDB-lite"/>
    </source>
</evidence>
<evidence type="ECO:0000259" key="2">
    <source>
        <dbReference type="Pfam" id="PF11160"/>
    </source>
</evidence>
<feature type="compositionally biased region" description="Acidic residues" evidence="1">
    <location>
        <begin position="236"/>
        <end position="249"/>
    </location>
</feature>